<dbReference type="InterPro" id="IPR050678">
    <property type="entry name" value="DNA_Partitioning_ATPase"/>
</dbReference>
<dbReference type="CDD" id="cd02042">
    <property type="entry name" value="ParAB_family"/>
    <property type="match status" value="1"/>
</dbReference>
<dbReference type="PANTHER" id="PTHR13696">
    <property type="entry name" value="P-LOOP CONTAINING NUCLEOSIDE TRIPHOSPHATE HYDROLASE"/>
    <property type="match status" value="1"/>
</dbReference>
<accession>A0ABS4KA33</accession>
<dbReference type="PANTHER" id="PTHR13696:SF99">
    <property type="entry name" value="COBYRINIC ACID AC-DIAMIDE SYNTHASE"/>
    <property type="match status" value="1"/>
</dbReference>
<dbReference type="Gene3D" id="3.40.50.300">
    <property type="entry name" value="P-loop containing nucleotide triphosphate hydrolases"/>
    <property type="match status" value="1"/>
</dbReference>
<name>A0ABS4KA33_9FIRM</name>
<dbReference type="EMBL" id="JAGGLJ010000001">
    <property type="protein sequence ID" value="MBP2024608.1"/>
    <property type="molecule type" value="Genomic_DNA"/>
</dbReference>
<evidence type="ECO:0000259" key="2">
    <source>
        <dbReference type="Pfam" id="PF13614"/>
    </source>
</evidence>
<protein>
    <submittedName>
        <fullName evidence="3">Chromosome partitioning protein</fullName>
    </submittedName>
</protein>
<organism evidence="3 4">
    <name type="scientific">Peptoniphilus stercorisuis</name>
    <dbReference type="NCBI Taxonomy" id="1436965"/>
    <lineage>
        <taxon>Bacteria</taxon>
        <taxon>Bacillati</taxon>
        <taxon>Bacillota</taxon>
        <taxon>Tissierellia</taxon>
        <taxon>Tissierellales</taxon>
        <taxon>Peptoniphilaceae</taxon>
        <taxon>Peptoniphilus</taxon>
    </lineage>
</organism>
<gene>
    <name evidence="3" type="ORF">J2Z71_000123</name>
</gene>
<evidence type="ECO:0000256" key="1">
    <source>
        <dbReference type="SAM" id="Coils"/>
    </source>
</evidence>
<keyword evidence="4" id="KW-1185">Reference proteome</keyword>
<dbReference type="Pfam" id="PF13614">
    <property type="entry name" value="AAA_31"/>
    <property type="match status" value="1"/>
</dbReference>
<proteinExistence type="predicted"/>
<sequence length="263" mass="30782">MYIAVYNDKGGSCKSTFVREISLFLERKRKKILVVDLDYKNSITQSFDIKNKNTISPLLEDIVKLDEVLVKTEYIDLIPGDYNINNIEIKKSIREHIKEVEENYDYIFYDTSCENMASTMAIYQSEIIVVPVIPERYDVQNLKHTIKHIKKSIEDNQSICILIMRYDDSETSAVEIEEINKIAKEEDLFVFKNMIRDDDTVKEIQLKGKELRSYNFVSDASEDYKSLTEEFIVKVDEVKENLKEIAENAKEVLNTEDQEIKED</sequence>
<reference evidence="3 4" key="1">
    <citation type="submission" date="2021-03" db="EMBL/GenBank/DDBJ databases">
        <title>Genomic Encyclopedia of Type Strains, Phase IV (KMG-IV): sequencing the most valuable type-strain genomes for metagenomic binning, comparative biology and taxonomic classification.</title>
        <authorList>
            <person name="Goeker M."/>
        </authorList>
    </citation>
    <scope>NUCLEOTIDE SEQUENCE [LARGE SCALE GENOMIC DNA]</scope>
    <source>
        <strain evidence="3 4">DSM 27563</strain>
    </source>
</reference>
<feature type="domain" description="AAA" evidence="2">
    <location>
        <begin position="3"/>
        <end position="155"/>
    </location>
</feature>
<dbReference type="InterPro" id="IPR027417">
    <property type="entry name" value="P-loop_NTPase"/>
</dbReference>
<keyword evidence="1" id="KW-0175">Coiled coil</keyword>
<evidence type="ECO:0000313" key="4">
    <source>
        <dbReference type="Proteomes" id="UP001519306"/>
    </source>
</evidence>
<dbReference type="SUPFAM" id="SSF52540">
    <property type="entry name" value="P-loop containing nucleoside triphosphate hydrolases"/>
    <property type="match status" value="1"/>
</dbReference>
<dbReference type="RefSeq" id="WP_210059911.1">
    <property type="nucleotide sequence ID" value="NZ_JAGGLJ010000001.1"/>
</dbReference>
<evidence type="ECO:0000313" key="3">
    <source>
        <dbReference type="EMBL" id="MBP2024608.1"/>
    </source>
</evidence>
<feature type="coiled-coil region" evidence="1">
    <location>
        <begin position="232"/>
        <end position="259"/>
    </location>
</feature>
<comment type="caution">
    <text evidence="3">The sequence shown here is derived from an EMBL/GenBank/DDBJ whole genome shotgun (WGS) entry which is preliminary data.</text>
</comment>
<dbReference type="Proteomes" id="UP001519306">
    <property type="component" value="Unassembled WGS sequence"/>
</dbReference>
<dbReference type="InterPro" id="IPR025669">
    <property type="entry name" value="AAA_dom"/>
</dbReference>